<dbReference type="Proteomes" id="UP000295680">
    <property type="component" value="Unassembled WGS sequence"/>
</dbReference>
<keyword evidence="1" id="KW-0472">Membrane</keyword>
<feature type="transmembrane region" description="Helical" evidence="1">
    <location>
        <begin position="43"/>
        <end position="64"/>
    </location>
</feature>
<dbReference type="AlphaFoldDB" id="A0A4V2S713"/>
<evidence type="ECO:0000256" key="1">
    <source>
        <dbReference type="SAM" id="Phobius"/>
    </source>
</evidence>
<reference evidence="2 3" key="1">
    <citation type="submission" date="2019-03" db="EMBL/GenBank/DDBJ databases">
        <title>Genomic Encyclopedia of Type Strains, Phase IV (KMG-IV): sequencing the most valuable type-strain genomes for metagenomic binning, comparative biology and taxonomic classification.</title>
        <authorList>
            <person name="Goeker M."/>
        </authorList>
    </citation>
    <scope>NUCLEOTIDE SEQUENCE [LARGE SCALE GENOMIC DNA]</scope>
    <source>
        <strain evidence="2 3">DSM 45934</strain>
    </source>
</reference>
<evidence type="ECO:0000313" key="2">
    <source>
        <dbReference type="EMBL" id="TCO58160.1"/>
    </source>
</evidence>
<keyword evidence="1" id="KW-1133">Transmembrane helix</keyword>
<dbReference type="EMBL" id="SLWS01000005">
    <property type="protein sequence ID" value="TCO58160.1"/>
    <property type="molecule type" value="Genomic_DNA"/>
</dbReference>
<dbReference type="RefSeq" id="WP_132118714.1">
    <property type="nucleotide sequence ID" value="NZ_SLWS01000005.1"/>
</dbReference>
<comment type="caution">
    <text evidence="2">The sequence shown here is derived from an EMBL/GenBank/DDBJ whole genome shotgun (WGS) entry which is preliminary data.</text>
</comment>
<gene>
    <name evidence="2" type="ORF">EV192_105225</name>
</gene>
<evidence type="ECO:0000313" key="3">
    <source>
        <dbReference type="Proteomes" id="UP000295680"/>
    </source>
</evidence>
<keyword evidence="3" id="KW-1185">Reference proteome</keyword>
<organism evidence="2 3">
    <name type="scientific">Actinocrispum wychmicini</name>
    <dbReference type="NCBI Taxonomy" id="1213861"/>
    <lineage>
        <taxon>Bacteria</taxon>
        <taxon>Bacillati</taxon>
        <taxon>Actinomycetota</taxon>
        <taxon>Actinomycetes</taxon>
        <taxon>Pseudonocardiales</taxon>
        <taxon>Pseudonocardiaceae</taxon>
        <taxon>Actinocrispum</taxon>
    </lineage>
</organism>
<keyword evidence="1" id="KW-0812">Transmembrane</keyword>
<protein>
    <submittedName>
        <fullName evidence="2">Uncharacterized protein</fullName>
    </submittedName>
</protein>
<dbReference type="OrthoDB" id="3343963at2"/>
<sequence length="276" mass="29296">MDHFDEEGTTLLAPLRDVEPTARSSVDIAHARKVGRRRQRSRVVAGVVAVVVAVAAPTVLVAGWPHGDVLPAGPGDYFDPLEQVVTVGSAGGFTPRTYRTGRDKQVIELVWAAGDGPTATVTVYPPAAAKGSGDYAWEWTPGAWATISVAGAGGDLKDRLARVAESVRPDLHKPVTLPFSLPATLNKDLVGVSYDYHDPYAVMAFQPSLTVGIAPANDQVEGHPVVVPVDTSPELTAYATDDDSKSATLRSYAAAVRVVPNPNDRSTWVPPFRVRG</sequence>
<name>A0A4V2S713_9PSEU</name>
<accession>A0A4V2S713</accession>
<proteinExistence type="predicted"/>